<dbReference type="OrthoDB" id="10251250at2759"/>
<evidence type="ECO:0000313" key="2">
    <source>
        <dbReference type="EMBL" id="KNC34777.1"/>
    </source>
</evidence>
<feature type="compositionally biased region" description="Low complexity" evidence="1">
    <location>
        <begin position="273"/>
        <end position="307"/>
    </location>
</feature>
<dbReference type="SUPFAM" id="SSF52075">
    <property type="entry name" value="Outer arm dynein light chain 1"/>
    <property type="match status" value="1"/>
</dbReference>
<sequence length="335" mass="38232">MVNKCHFYYSHFQEFLGKVSDPSLYEILKNCAAFQSYDSLPVEDFNDVCFGADYTSSGNIYLENYPKMISTNQYSISGNISNSSYTSEDSLGDNILEENGRISLAYENLRTIPRRIAEKFALQTKFLDLSYNNFHNISFLSFFEDLHTLILDRNTNLDVNTLPFLQNLKILWINNCDIKNVVEWIQRIRVQCPSLEYLSIMGNPGIREPFNYCSLNMLSNSTNIDSLIMPTSIVMDYREYVLQMLPQLQLLDGVPRNTLLSVFQGPYNDLMSLTSSSSSSPSNSIENGSSSQGQKCNDNGNDNVNVNRKISPSLSFKDMFRLKRRKKSYPSSSTN</sequence>
<dbReference type="Proteomes" id="UP000037069">
    <property type="component" value="Unassembled WGS sequence"/>
</dbReference>
<name>A0A0L0CRA8_LUCCU</name>
<dbReference type="AlphaFoldDB" id="A0A0L0CRA8"/>
<evidence type="ECO:0000256" key="1">
    <source>
        <dbReference type="SAM" id="MobiDB-lite"/>
    </source>
</evidence>
<dbReference type="Gene3D" id="3.80.10.10">
    <property type="entry name" value="Ribonuclease Inhibitor"/>
    <property type="match status" value="1"/>
</dbReference>
<dbReference type="EMBL" id="JRES01000032">
    <property type="protein sequence ID" value="KNC34777.1"/>
    <property type="molecule type" value="Genomic_DNA"/>
</dbReference>
<organism evidence="2 3">
    <name type="scientific">Lucilia cuprina</name>
    <name type="common">Green bottle fly</name>
    <name type="synonym">Australian sheep blowfly</name>
    <dbReference type="NCBI Taxonomy" id="7375"/>
    <lineage>
        <taxon>Eukaryota</taxon>
        <taxon>Metazoa</taxon>
        <taxon>Ecdysozoa</taxon>
        <taxon>Arthropoda</taxon>
        <taxon>Hexapoda</taxon>
        <taxon>Insecta</taxon>
        <taxon>Pterygota</taxon>
        <taxon>Neoptera</taxon>
        <taxon>Endopterygota</taxon>
        <taxon>Diptera</taxon>
        <taxon>Brachycera</taxon>
        <taxon>Muscomorpha</taxon>
        <taxon>Oestroidea</taxon>
        <taxon>Calliphoridae</taxon>
        <taxon>Luciliinae</taxon>
        <taxon>Lucilia</taxon>
    </lineage>
</organism>
<feature type="region of interest" description="Disordered" evidence="1">
    <location>
        <begin position="273"/>
        <end position="310"/>
    </location>
</feature>
<comment type="caution">
    <text evidence="2">The sequence shown here is derived from an EMBL/GenBank/DDBJ whole genome shotgun (WGS) entry which is preliminary data.</text>
</comment>
<dbReference type="InterPro" id="IPR032675">
    <property type="entry name" value="LRR_dom_sf"/>
</dbReference>
<dbReference type="OMA" id="WIQRIRV"/>
<gene>
    <name evidence="2" type="ORF">FF38_01961</name>
</gene>
<evidence type="ECO:0008006" key="4">
    <source>
        <dbReference type="Google" id="ProtNLM"/>
    </source>
</evidence>
<accession>A0A0L0CRA8</accession>
<keyword evidence="3" id="KW-1185">Reference proteome</keyword>
<dbReference type="InterPro" id="IPR043313">
    <property type="entry name" value="LRMDA"/>
</dbReference>
<dbReference type="PANTHER" id="PTHR46282:SF1">
    <property type="entry name" value="LEUCINE-RICH REPEAT-CONTAINING PROTEIN 72-LIKE"/>
    <property type="match status" value="1"/>
</dbReference>
<reference evidence="2 3" key="1">
    <citation type="journal article" date="2015" name="Nat. Commun.">
        <title>Lucilia cuprina genome unlocks parasitic fly biology to underpin future interventions.</title>
        <authorList>
            <person name="Anstead C.A."/>
            <person name="Korhonen P.K."/>
            <person name="Young N.D."/>
            <person name="Hall R.S."/>
            <person name="Jex A.R."/>
            <person name="Murali S.C."/>
            <person name="Hughes D.S."/>
            <person name="Lee S.F."/>
            <person name="Perry T."/>
            <person name="Stroehlein A.J."/>
            <person name="Ansell B.R."/>
            <person name="Breugelmans B."/>
            <person name="Hofmann A."/>
            <person name="Qu J."/>
            <person name="Dugan S."/>
            <person name="Lee S.L."/>
            <person name="Chao H."/>
            <person name="Dinh H."/>
            <person name="Han Y."/>
            <person name="Doddapaneni H.V."/>
            <person name="Worley K.C."/>
            <person name="Muzny D.M."/>
            <person name="Ioannidis P."/>
            <person name="Waterhouse R.M."/>
            <person name="Zdobnov E.M."/>
            <person name="James P.J."/>
            <person name="Bagnall N.H."/>
            <person name="Kotze A.C."/>
            <person name="Gibbs R.A."/>
            <person name="Richards S."/>
            <person name="Batterham P."/>
            <person name="Gasser R.B."/>
        </authorList>
    </citation>
    <scope>NUCLEOTIDE SEQUENCE [LARGE SCALE GENOMIC DNA]</scope>
    <source>
        <strain evidence="2 3">LS</strain>
        <tissue evidence="2">Full body</tissue>
    </source>
</reference>
<evidence type="ECO:0000313" key="3">
    <source>
        <dbReference type="Proteomes" id="UP000037069"/>
    </source>
</evidence>
<dbReference type="PANTHER" id="PTHR46282">
    <property type="entry name" value="LEUCINE-RICH MELANOCYTE DIFFERENTIATION-ASSOCIATED PROTEIN"/>
    <property type="match status" value="1"/>
</dbReference>
<dbReference type="STRING" id="7375.A0A0L0CRA8"/>
<protein>
    <recommendedName>
        <fullName evidence="4">Leucine-rich repeat-containing protein</fullName>
    </recommendedName>
</protein>
<proteinExistence type="predicted"/>